<evidence type="ECO:0000313" key="1">
    <source>
        <dbReference type="EMBL" id="MBW0573921.1"/>
    </source>
</evidence>
<dbReference type="EMBL" id="AVOT02093100">
    <property type="protein sequence ID" value="MBW0573921.1"/>
    <property type="molecule type" value="Genomic_DNA"/>
</dbReference>
<accession>A0A9Q3PUM5</accession>
<proteinExistence type="predicted"/>
<comment type="caution">
    <text evidence="1">The sequence shown here is derived from an EMBL/GenBank/DDBJ whole genome shotgun (WGS) entry which is preliminary data.</text>
</comment>
<reference evidence="1" key="1">
    <citation type="submission" date="2021-03" db="EMBL/GenBank/DDBJ databases">
        <title>Draft genome sequence of rust myrtle Austropuccinia psidii MF-1, a brazilian biotype.</title>
        <authorList>
            <person name="Quecine M.C."/>
            <person name="Pachon D.M.R."/>
            <person name="Bonatelli M.L."/>
            <person name="Correr F.H."/>
            <person name="Franceschini L.M."/>
            <person name="Leite T.F."/>
            <person name="Margarido G.R.A."/>
            <person name="Almeida C.A."/>
            <person name="Ferrarezi J.A."/>
            <person name="Labate C.A."/>
        </authorList>
    </citation>
    <scope>NUCLEOTIDE SEQUENCE</scope>
    <source>
        <strain evidence="1">MF-1</strain>
    </source>
</reference>
<gene>
    <name evidence="1" type="ORF">O181_113636</name>
</gene>
<evidence type="ECO:0000313" key="2">
    <source>
        <dbReference type="Proteomes" id="UP000765509"/>
    </source>
</evidence>
<dbReference type="AlphaFoldDB" id="A0A9Q3PUM5"/>
<organism evidence="1 2">
    <name type="scientific">Austropuccinia psidii MF-1</name>
    <dbReference type="NCBI Taxonomy" id="1389203"/>
    <lineage>
        <taxon>Eukaryota</taxon>
        <taxon>Fungi</taxon>
        <taxon>Dikarya</taxon>
        <taxon>Basidiomycota</taxon>
        <taxon>Pucciniomycotina</taxon>
        <taxon>Pucciniomycetes</taxon>
        <taxon>Pucciniales</taxon>
        <taxon>Sphaerophragmiaceae</taxon>
        <taxon>Austropuccinia</taxon>
    </lineage>
</organism>
<keyword evidence="2" id="KW-1185">Reference proteome</keyword>
<sequence>MIWLVLDLNIDMKMSSKLTSICNSNQSDAPPSLLYGSGVFDKLRELSEESMAPTEIWDINKAYDGFKSVRVIEPPCINCWKKGVLCVESATARSTRCQFCNLGKGNCSQASHNFPDNPRGL</sequence>
<name>A0A9Q3PUM5_9BASI</name>
<dbReference type="Proteomes" id="UP000765509">
    <property type="component" value="Unassembled WGS sequence"/>
</dbReference>
<protein>
    <submittedName>
        <fullName evidence="1">Uncharacterized protein</fullName>
    </submittedName>
</protein>